<feature type="compositionally biased region" description="Gly residues" evidence="1">
    <location>
        <begin position="121"/>
        <end position="131"/>
    </location>
</feature>
<feature type="compositionally biased region" description="Gly residues" evidence="1">
    <location>
        <begin position="547"/>
        <end position="559"/>
    </location>
</feature>
<feature type="region of interest" description="Disordered" evidence="1">
    <location>
        <begin position="853"/>
        <end position="882"/>
    </location>
</feature>
<dbReference type="SUPFAM" id="SSF51905">
    <property type="entry name" value="FAD/NAD(P)-binding domain"/>
    <property type="match status" value="1"/>
</dbReference>
<feature type="compositionally biased region" description="Polar residues" evidence="1">
    <location>
        <begin position="747"/>
        <end position="762"/>
    </location>
</feature>
<dbReference type="Proteomes" id="UP000002630">
    <property type="component" value="Unassembled WGS sequence"/>
</dbReference>
<name>D7G5V1_ECTSI</name>
<feature type="compositionally biased region" description="Basic and acidic residues" evidence="1">
    <location>
        <begin position="1094"/>
        <end position="1103"/>
    </location>
</feature>
<evidence type="ECO:0000259" key="2">
    <source>
        <dbReference type="Pfam" id="PF23150"/>
    </source>
</evidence>
<evidence type="ECO:0000313" key="4">
    <source>
        <dbReference type="Proteomes" id="UP000002630"/>
    </source>
</evidence>
<dbReference type="EMBL" id="FN649760">
    <property type="protein sequence ID" value="CBJ33895.1"/>
    <property type="molecule type" value="Genomic_DNA"/>
</dbReference>
<evidence type="ECO:0000313" key="3">
    <source>
        <dbReference type="EMBL" id="CBJ33895.1"/>
    </source>
</evidence>
<proteinExistence type="predicted"/>
<dbReference type="InterPro" id="IPR027417">
    <property type="entry name" value="P-loop_NTPase"/>
</dbReference>
<accession>D7G5V1</accession>
<feature type="region of interest" description="Disordered" evidence="1">
    <location>
        <begin position="808"/>
        <end position="840"/>
    </location>
</feature>
<organism evidence="3 4">
    <name type="scientific">Ectocarpus siliculosus</name>
    <name type="common">Brown alga</name>
    <name type="synonym">Conferva siliculosa</name>
    <dbReference type="NCBI Taxonomy" id="2880"/>
    <lineage>
        <taxon>Eukaryota</taxon>
        <taxon>Sar</taxon>
        <taxon>Stramenopiles</taxon>
        <taxon>Ochrophyta</taxon>
        <taxon>PX clade</taxon>
        <taxon>Phaeophyceae</taxon>
        <taxon>Ectocarpales</taxon>
        <taxon>Ectocarpaceae</taxon>
        <taxon>Ectocarpus</taxon>
    </lineage>
</organism>
<gene>
    <name evidence="3" type="ORF">Esi_0676_0005</name>
</gene>
<reference evidence="3 4" key="1">
    <citation type="journal article" date="2010" name="Nature">
        <title>The Ectocarpus genome and the independent evolution of multicellularity in brown algae.</title>
        <authorList>
            <person name="Cock J.M."/>
            <person name="Sterck L."/>
            <person name="Rouze P."/>
            <person name="Scornet D."/>
            <person name="Allen A.E."/>
            <person name="Amoutzias G."/>
            <person name="Anthouard V."/>
            <person name="Artiguenave F."/>
            <person name="Aury J.M."/>
            <person name="Badger J.H."/>
            <person name="Beszteri B."/>
            <person name="Billiau K."/>
            <person name="Bonnet E."/>
            <person name="Bothwell J.H."/>
            <person name="Bowler C."/>
            <person name="Boyen C."/>
            <person name="Brownlee C."/>
            <person name="Carrano C.J."/>
            <person name="Charrier B."/>
            <person name="Cho G.Y."/>
            <person name="Coelho S.M."/>
            <person name="Collen J."/>
            <person name="Corre E."/>
            <person name="Da Silva C."/>
            <person name="Delage L."/>
            <person name="Delaroque N."/>
            <person name="Dittami S.M."/>
            <person name="Doulbeau S."/>
            <person name="Elias M."/>
            <person name="Farnham G."/>
            <person name="Gachon C.M."/>
            <person name="Gschloessl B."/>
            <person name="Heesch S."/>
            <person name="Jabbari K."/>
            <person name="Jubin C."/>
            <person name="Kawai H."/>
            <person name="Kimura K."/>
            <person name="Kloareg B."/>
            <person name="Kupper F.C."/>
            <person name="Lang D."/>
            <person name="Le Bail A."/>
            <person name="Leblanc C."/>
            <person name="Lerouge P."/>
            <person name="Lohr M."/>
            <person name="Lopez P.J."/>
            <person name="Martens C."/>
            <person name="Maumus F."/>
            <person name="Michel G."/>
            <person name="Miranda-Saavedra D."/>
            <person name="Morales J."/>
            <person name="Moreau H."/>
            <person name="Motomura T."/>
            <person name="Nagasato C."/>
            <person name="Napoli C.A."/>
            <person name="Nelson D.R."/>
            <person name="Nyvall-Collen P."/>
            <person name="Peters A.F."/>
            <person name="Pommier C."/>
            <person name="Potin P."/>
            <person name="Poulain J."/>
            <person name="Quesneville H."/>
            <person name="Read B."/>
            <person name="Rensing S.A."/>
            <person name="Ritter A."/>
            <person name="Rousvoal S."/>
            <person name="Samanta M."/>
            <person name="Samson G."/>
            <person name="Schroeder D.C."/>
            <person name="Segurens B."/>
            <person name="Strittmatter M."/>
            <person name="Tonon T."/>
            <person name="Tregear J.W."/>
            <person name="Valentin K."/>
            <person name="von Dassow P."/>
            <person name="Yamagishi T."/>
            <person name="Van de Peer Y."/>
            <person name="Wincker P."/>
        </authorList>
    </citation>
    <scope>NUCLEOTIDE SEQUENCE [LARGE SCALE GENOMIC DNA]</scope>
    <source>
        <strain evidence="4">Ec32 / CCAP1310/4</strain>
    </source>
</reference>
<dbReference type="InParanoid" id="D7G5V1"/>
<dbReference type="InterPro" id="IPR036188">
    <property type="entry name" value="FAD/NAD-bd_sf"/>
</dbReference>
<feature type="region of interest" description="Disordered" evidence="1">
    <location>
        <begin position="547"/>
        <end position="566"/>
    </location>
</feature>
<evidence type="ECO:0000256" key="1">
    <source>
        <dbReference type="SAM" id="MobiDB-lite"/>
    </source>
</evidence>
<protein>
    <recommendedName>
        <fullName evidence="2">CFAP61 dimerisation domain-containing protein</fullName>
    </recommendedName>
</protein>
<sequence>MSSKVGMEDFTATRPSAVIVLDLESEADVLARVSGRRVDMATGEIYHQEFRPPPAGDSGDEDGGVTVDALPGDGIPGAVTARLESYRRKCDDVVRSFASTEGGGGGGGAAGADGEQKQGQYGDGGAGGGDGVFQWDAGGGGAGGEGNGGGSGRRVPQEGVIQFIRSQEGGAFGRVSVLDANEAVESILDQAVSAVDAWVSADHLAVHGRGSSSDGGSTSSAALAALPPNAFAVTLFCLESRLESRAADFLPHAFLLYPDRDYCVLTLPSVGAESVLLRHFSPVPARPGSAFNHVLYVMHSHRAGVSHLVECWGGADLVMAAVKDADQHQNQELMDNPPSAAFVATMGHQVVGVFVANREACGGDEVSRLRSLFELEDFIAFDRHRPRNQAVMTALALNPIFAGHCRFALKEVMRLYDKSVIYWCSTPGSDLPKSVPWHMIPVRPRHQMQPRPGDVAPTYTAGGGRKRIDHEPAALYFLSRRFVTEPKVTANRRVVVVGASTTALACLEGLAFTPYLNITSLTLVSPDGIPSVATGAADEAAKPIGSGGCGGGGGGQDFGGDGEGEGEAGELAAAAATLSPVDEDAPDADRMARMGLERHVRVVRSRMVHLDRENGAILLPDGSVVPYDVLVLCTGLQDDTSRRLGLWAPGLNPSSPGVPGFISLDSPFLRVDVEKAVAKAPPDAGVVVYAVALKALCAVRGLIDMGVAPGRISVVRPLSAGSAAAAPRMADVAVSAVDDEEKAAPPGSTTRGKGVKSSSSTWSLGDEAVDTAAVAAAARAGINDAGERRLEGVRVDSEGGVAAAVFAGKGVDGRGGGDASGRKQRRSKSHEKGEKTGAAKTAVVVAAAAAAAGEVTDRRGGGGGGGDNHSTGEEQEEGEEDATRSDFLACGLLLCGDTPNVDPDVFRAANNSGLVYDGRLVVDPTFRTSDPAVLAGGTLTKFSRVHGSGAPRHEKFNASEVGTHLASCVRQQIDPLSLAQSTCADDPDAIVDGCGSERYTDGGGGGGSRQGTAYSGASPFGARSSPVTALAPAPRLPIFEKPRCVSGKLPGGLWYVRATLPPADESSKRRGEGTGGGGGDVGSDAEGGGESDDDGRGGEEKRSSASGGGDEVKSFTTGAIVVGGGGGEDDDDGGAASDEGGGVTGQYCLVRVDSLDRVCDVIYCGREPVEAKNLSKVVGVQLGYLQGLEAAFERGGISSWIDFFRQGALTPLYHDRFPMLSEDLREAFSDGDEAAANLLSALNKGIDDGMNDDWLSLSIRKAVGPGACELPPSTRKTAEARALEWVRRNRGLLPHLALPVPQQPASSAADGVVGRSGPAVVKARAR</sequence>
<dbReference type="STRING" id="2880.D7G5V1"/>
<dbReference type="Gene3D" id="3.40.50.300">
    <property type="entry name" value="P-loop containing nucleotide triphosphate hydrolases"/>
    <property type="match status" value="1"/>
</dbReference>
<feature type="compositionally biased region" description="Gly residues" evidence="1">
    <location>
        <begin position="101"/>
        <end position="111"/>
    </location>
</feature>
<dbReference type="Pfam" id="PF23150">
    <property type="entry name" value="CFAP61_dimer"/>
    <property type="match status" value="1"/>
</dbReference>
<feature type="region of interest" description="Disordered" evidence="1">
    <location>
        <begin position="1063"/>
        <end position="1140"/>
    </location>
</feature>
<dbReference type="InterPro" id="IPR038884">
    <property type="entry name" value="CFAP61"/>
</dbReference>
<dbReference type="PANTHER" id="PTHR21178:SF8">
    <property type="entry name" value="CILIA- AND FLAGELLA-ASSOCIATED PROTEIN 61"/>
    <property type="match status" value="1"/>
</dbReference>
<keyword evidence="4" id="KW-1185">Reference proteome</keyword>
<feature type="domain" description="CFAP61 dimerisation" evidence="2">
    <location>
        <begin position="1144"/>
        <end position="1207"/>
    </location>
</feature>
<dbReference type="OrthoDB" id="439792at2759"/>
<dbReference type="PANTHER" id="PTHR21178">
    <property type="entry name" value="CILIA- AND FLAGELLA-ASSOCIATED PROTEIN 61"/>
    <property type="match status" value="1"/>
</dbReference>
<feature type="region of interest" description="Disordered" evidence="1">
    <location>
        <begin position="48"/>
        <end position="73"/>
    </location>
</feature>
<feature type="region of interest" description="Disordered" evidence="1">
    <location>
        <begin position="994"/>
        <end position="1027"/>
    </location>
</feature>
<feature type="region of interest" description="Disordered" evidence="1">
    <location>
        <begin position="736"/>
        <end position="762"/>
    </location>
</feature>
<dbReference type="eggNOG" id="ENOG502QSEC">
    <property type="taxonomic scope" value="Eukaryota"/>
</dbReference>
<dbReference type="InterPro" id="IPR056299">
    <property type="entry name" value="CFAP61_dimer"/>
</dbReference>
<feature type="region of interest" description="Disordered" evidence="1">
    <location>
        <begin position="99"/>
        <end position="131"/>
    </location>
</feature>
<feature type="compositionally biased region" description="Gly residues" evidence="1">
    <location>
        <begin position="1073"/>
        <end position="1086"/>
    </location>
</feature>